<comment type="caution">
    <text evidence="1">The sequence shown here is derived from an EMBL/GenBank/DDBJ whole genome shotgun (WGS) entry which is preliminary data.</text>
</comment>
<keyword evidence="2" id="KW-1185">Reference proteome</keyword>
<gene>
    <name evidence="1" type="ORF">MJO28_013004</name>
</gene>
<evidence type="ECO:0000313" key="1">
    <source>
        <dbReference type="EMBL" id="KAI7940719.1"/>
    </source>
</evidence>
<reference evidence="2" key="2">
    <citation type="journal article" date="2018" name="Mol. Plant Microbe Interact.">
        <title>Genome sequence resources for the wheat stripe rust pathogen (Puccinia striiformis f. sp. tritici) and the barley stripe rust pathogen (Puccinia striiformis f. sp. hordei).</title>
        <authorList>
            <person name="Xia C."/>
            <person name="Wang M."/>
            <person name="Yin C."/>
            <person name="Cornejo O.E."/>
            <person name="Hulbert S.H."/>
            <person name="Chen X."/>
        </authorList>
    </citation>
    <scope>NUCLEOTIDE SEQUENCE [LARGE SCALE GENOMIC DNA]</scope>
    <source>
        <strain evidence="2">93-210</strain>
    </source>
</reference>
<dbReference type="Proteomes" id="UP001060170">
    <property type="component" value="Chromosome 13"/>
</dbReference>
<protein>
    <submittedName>
        <fullName evidence="1">Uncharacterized protein</fullName>
    </submittedName>
</protein>
<reference evidence="2" key="1">
    <citation type="journal article" date="2018" name="BMC Genomics">
        <title>Genomic insights into host adaptation between the wheat stripe rust pathogen (Puccinia striiformis f. sp. tritici) and the barley stripe rust pathogen (Puccinia striiformis f. sp. hordei).</title>
        <authorList>
            <person name="Xia C."/>
            <person name="Wang M."/>
            <person name="Yin C."/>
            <person name="Cornejo O.E."/>
            <person name="Hulbert S.H."/>
            <person name="Chen X."/>
        </authorList>
    </citation>
    <scope>NUCLEOTIDE SEQUENCE [LARGE SCALE GENOMIC DNA]</scope>
    <source>
        <strain evidence="2">93-210</strain>
    </source>
</reference>
<name>A0ACC0DXD1_9BASI</name>
<feature type="non-terminal residue" evidence="1">
    <location>
        <position position="1"/>
    </location>
</feature>
<proteinExistence type="predicted"/>
<organism evidence="1 2">
    <name type="scientific">Puccinia striiformis f. sp. tritici</name>
    <dbReference type="NCBI Taxonomy" id="168172"/>
    <lineage>
        <taxon>Eukaryota</taxon>
        <taxon>Fungi</taxon>
        <taxon>Dikarya</taxon>
        <taxon>Basidiomycota</taxon>
        <taxon>Pucciniomycotina</taxon>
        <taxon>Pucciniomycetes</taxon>
        <taxon>Pucciniales</taxon>
        <taxon>Pucciniaceae</taxon>
        <taxon>Puccinia</taxon>
    </lineage>
</organism>
<reference evidence="1 2" key="3">
    <citation type="journal article" date="2022" name="Microbiol. Spectr.">
        <title>Folding features and dynamics of 3D genome architecture in plant fungal pathogens.</title>
        <authorList>
            <person name="Xia C."/>
        </authorList>
    </citation>
    <scope>NUCLEOTIDE SEQUENCE [LARGE SCALE GENOMIC DNA]</scope>
    <source>
        <strain evidence="1 2">93-210</strain>
    </source>
</reference>
<evidence type="ECO:0000313" key="2">
    <source>
        <dbReference type="Proteomes" id="UP001060170"/>
    </source>
</evidence>
<dbReference type="EMBL" id="CM045877">
    <property type="protein sequence ID" value="KAI7940719.1"/>
    <property type="molecule type" value="Genomic_DNA"/>
</dbReference>
<sequence length="153" mass="16628">GFCKYFVFGEEWRDGAMAQWRDQCRLSASVGLDKTPCGNCNHKHRCAWETGRASCQRCGSLNIACKPIPSNLFDSIKPQPNSRDMTGTAPSPSISTGLSRDRFTEKPLIHEESFKKPSLPLGSEYRGSLVGSSSVGKRGAGSKACIPTSDARL</sequence>
<accession>A0ACC0DXD1</accession>